<evidence type="ECO:0000313" key="7">
    <source>
        <dbReference type="EMBL" id="PYI00104.1"/>
    </source>
</evidence>
<dbReference type="Proteomes" id="UP000247810">
    <property type="component" value="Unassembled WGS sequence"/>
</dbReference>
<evidence type="ECO:0000256" key="4">
    <source>
        <dbReference type="ARBA" id="ARBA00022777"/>
    </source>
</evidence>
<dbReference type="InterPro" id="IPR011009">
    <property type="entry name" value="Kinase-like_dom_sf"/>
</dbReference>
<dbReference type="GO" id="GO:0005634">
    <property type="term" value="C:nucleus"/>
    <property type="evidence" value="ECO:0007669"/>
    <property type="project" value="TreeGrafter"/>
</dbReference>
<keyword evidence="5" id="KW-0067">ATP-binding</keyword>
<dbReference type="PROSITE" id="PS50011">
    <property type="entry name" value="PROTEIN_KINASE_DOM"/>
    <property type="match status" value="1"/>
</dbReference>
<dbReference type="Gene3D" id="3.30.200.20">
    <property type="entry name" value="Phosphorylase Kinase, domain 1"/>
    <property type="match status" value="1"/>
</dbReference>
<dbReference type="SMART" id="SM00220">
    <property type="entry name" value="S_TKc"/>
    <property type="match status" value="1"/>
</dbReference>
<evidence type="ECO:0000259" key="6">
    <source>
        <dbReference type="PROSITE" id="PS50011"/>
    </source>
</evidence>
<evidence type="ECO:0000313" key="8">
    <source>
        <dbReference type="Proteomes" id="UP000247810"/>
    </source>
</evidence>
<keyword evidence="4 7" id="KW-0418">Kinase</keyword>
<dbReference type="SUPFAM" id="SSF56112">
    <property type="entry name" value="Protein kinase-like (PK-like)"/>
    <property type="match status" value="1"/>
</dbReference>
<dbReference type="AlphaFoldDB" id="A0A319E8W1"/>
<dbReference type="Gene3D" id="1.10.510.10">
    <property type="entry name" value="Transferase(Phosphotransferase) domain 1"/>
    <property type="match status" value="1"/>
</dbReference>
<keyword evidence="8" id="KW-1185">Reference proteome</keyword>
<dbReference type="EMBL" id="KZ825797">
    <property type="protein sequence ID" value="PYI00104.1"/>
    <property type="molecule type" value="Genomic_DNA"/>
</dbReference>
<proteinExistence type="predicted"/>
<keyword evidence="2" id="KW-0808">Transferase</keyword>
<organism evidence="7 8">
    <name type="scientific">Aspergillus ellipticus CBS 707.79</name>
    <dbReference type="NCBI Taxonomy" id="1448320"/>
    <lineage>
        <taxon>Eukaryota</taxon>
        <taxon>Fungi</taxon>
        <taxon>Dikarya</taxon>
        <taxon>Ascomycota</taxon>
        <taxon>Pezizomycotina</taxon>
        <taxon>Eurotiomycetes</taxon>
        <taxon>Eurotiomycetidae</taxon>
        <taxon>Eurotiales</taxon>
        <taxon>Aspergillaceae</taxon>
        <taxon>Aspergillus</taxon>
        <taxon>Aspergillus subgen. Circumdati</taxon>
    </lineage>
</organism>
<dbReference type="PANTHER" id="PTHR45646">
    <property type="entry name" value="SERINE/THREONINE-PROTEIN KINASE DOA-RELATED"/>
    <property type="match status" value="1"/>
</dbReference>
<accession>A0A319E8W1</accession>
<dbReference type="STRING" id="1448320.A0A319E8W1"/>
<dbReference type="GO" id="GO:0004674">
    <property type="term" value="F:protein serine/threonine kinase activity"/>
    <property type="evidence" value="ECO:0007669"/>
    <property type="project" value="UniProtKB-KW"/>
</dbReference>
<evidence type="ECO:0000256" key="5">
    <source>
        <dbReference type="ARBA" id="ARBA00022840"/>
    </source>
</evidence>
<dbReference type="GO" id="GO:0005524">
    <property type="term" value="F:ATP binding"/>
    <property type="evidence" value="ECO:0007669"/>
    <property type="project" value="UniProtKB-KW"/>
</dbReference>
<keyword evidence="1" id="KW-0723">Serine/threonine-protein kinase</keyword>
<reference evidence="7 8" key="1">
    <citation type="submission" date="2018-02" db="EMBL/GenBank/DDBJ databases">
        <title>The genomes of Aspergillus section Nigri reveals drivers in fungal speciation.</title>
        <authorList>
            <consortium name="DOE Joint Genome Institute"/>
            <person name="Vesth T.C."/>
            <person name="Nybo J."/>
            <person name="Theobald S."/>
            <person name="Brandl J."/>
            <person name="Frisvad J.C."/>
            <person name="Nielsen K.F."/>
            <person name="Lyhne E.K."/>
            <person name="Kogle M.E."/>
            <person name="Kuo A."/>
            <person name="Riley R."/>
            <person name="Clum A."/>
            <person name="Nolan M."/>
            <person name="Lipzen A."/>
            <person name="Salamov A."/>
            <person name="Henrissat B."/>
            <person name="Wiebenga A."/>
            <person name="De vries R.P."/>
            <person name="Grigoriev I.V."/>
            <person name="Mortensen U.H."/>
            <person name="Andersen M.R."/>
            <person name="Baker S.E."/>
        </authorList>
    </citation>
    <scope>NUCLEOTIDE SEQUENCE [LARGE SCALE GENOMIC DNA]</scope>
    <source>
        <strain evidence="7 8">CBS 707.79</strain>
    </source>
</reference>
<dbReference type="PANTHER" id="PTHR45646:SF11">
    <property type="entry name" value="SERINE_THREONINE-PROTEIN KINASE DOA"/>
    <property type="match status" value="1"/>
</dbReference>
<keyword evidence="3" id="KW-0547">Nucleotide-binding</keyword>
<evidence type="ECO:0000256" key="1">
    <source>
        <dbReference type="ARBA" id="ARBA00022527"/>
    </source>
</evidence>
<dbReference type="GO" id="GO:0043484">
    <property type="term" value="P:regulation of RNA splicing"/>
    <property type="evidence" value="ECO:0007669"/>
    <property type="project" value="TreeGrafter"/>
</dbReference>
<dbReference type="InterPro" id="IPR051175">
    <property type="entry name" value="CLK_kinases"/>
</dbReference>
<evidence type="ECO:0000256" key="2">
    <source>
        <dbReference type="ARBA" id="ARBA00022679"/>
    </source>
</evidence>
<dbReference type="OrthoDB" id="5979581at2759"/>
<dbReference type="InterPro" id="IPR000719">
    <property type="entry name" value="Prot_kinase_dom"/>
</dbReference>
<name>A0A319E8W1_9EURO</name>
<dbReference type="Pfam" id="PF00069">
    <property type="entry name" value="Pkinase"/>
    <property type="match status" value="1"/>
</dbReference>
<gene>
    <name evidence="7" type="ORF">BO71DRAFT_436914</name>
</gene>
<sequence>MGVLSQLSKAQLPADPGRSMIPLIGDTFNIQSPNGNHVCLVTSPARMSLSNAKNGSWISLFQLEVARALAAQLVIAVRFMHSQGFVHGDLHRGNVLLQLSWKFDRLSTEELYEQYGEPVLEPVNRVDGQQIPLGVPQHGISPIWLGDASENITLPEARILLSDFGKTFSPTQEDQFESHTPLLIRPPEARFEPSNPLSFPSDIWTLACTIFDVIAQKSLFEGSFTNDTDMTCQQIDTLGRLPDEWWGKWEAREEKLIEDGETRSRYPSLEDRFEKSVQQARTRKGMPGIQSSEQEALLSMLRRMLSFRPEDRPSAKQILESELMVKWALPEYAKIKECSGIGAT</sequence>
<protein>
    <submittedName>
        <fullName evidence="7">Kinase domain-containing protein</fullName>
    </submittedName>
</protein>
<evidence type="ECO:0000256" key="3">
    <source>
        <dbReference type="ARBA" id="ARBA00022741"/>
    </source>
</evidence>
<feature type="domain" description="Protein kinase" evidence="6">
    <location>
        <begin position="1"/>
        <end position="324"/>
    </location>
</feature>
<dbReference type="VEuPathDB" id="FungiDB:BO71DRAFT_436914"/>